<keyword evidence="2" id="KW-1133">Transmembrane helix</keyword>
<organism evidence="4 5">
    <name type="scientific">Cryptolaemus montrouzieri</name>
    <dbReference type="NCBI Taxonomy" id="559131"/>
    <lineage>
        <taxon>Eukaryota</taxon>
        <taxon>Metazoa</taxon>
        <taxon>Ecdysozoa</taxon>
        <taxon>Arthropoda</taxon>
        <taxon>Hexapoda</taxon>
        <taxon>Insecta</taxon>
        <taxon>Pterygota</taxon>
        <taxon>Neoptera</taxon>
        <taxon>Endopterygota</taxon>
        <taxon>Coleoptera</taxon>
        <taxon>Polyphaga</taxon>
        <taxon>Cucujiformia</taxon>
        <taxon>Coccinelloidea</taxon>
        <taxon>Coccinellidae</taxon>
        <taxon>Scymninae</taxon>
        <taxon>Scymnini</taxon>
        <taxon>Cryptolaemus</taxon>
    </lineage>
</organism>
<gene>
    <name evidence="4" type="ORF">HHI36_007310</name>
</gene>
<dbReference type="InterPro" id="IPR001199">
    <property type="entry name" value="Cyt_B5-like_heme/steroid-bd"/>
</dbReference>
<keyword evidence="2" id="KW-0812">Transmembrane</keyword>
<dbReference type="Pfam" id="PF00173">
    <property type="entry name" value="Cyt-b5"/>
    <property type="match status" value="1"/>
</dbReference>
<dbReference type="SMART" id="SM01117">
    <property type="entry name" value="Cyt-b5"/>
    <property type="match status" value="1"/>
</dbReference>
<evidence type="ECO:0000256" key="1">
    <source>
        <dbReference type="ARBA" id="ARBA00038357"/>
    </source>
</evidence>
<keyword evidence="5" id="KW-1185">Reference proteome</keyword>
<sequence>MSRETVIISIWVLLIGIYLAKDGLYGIYKDIKGGRADEEPINRMLTKYSLAQSDGKESPYLYLSILGKVFDVTKGKKHYGPGASYNYFVGKDATRNFVDGNFECKKDCDDVTGLTAQELRTLVNWEKFYKKSYKQIGKLIGKYYKQDGTLTPYGKEVHKLIKNAFKEETEEDRIKMRYPGCNLEWDLDRGTHVWCSDKSGGIKRNWVGVPRKFFSPGSTKHRCACVQDEDLNAGNVKEYEKCDPKSAHCYFKE</sequence>
<feature type="transmembrane region" description="Helical" evidence="2">
    <location>
        <begin position="6"/>
        <end position="28"/>
    </location>
</feature>
<dbReference type="PANTHER" id="PTHR10281:SF4">
    <property type="entry name" value="NEUFERRICIN"/>
    <property type="match status" value="1"/>
</dbReference>
<name>A0ABD2MPA7_9CUCU</name>
<dbReference type="AlphaFoldDB" id="A0ABD2MPA7"/>
<reference evidence="4 5" key="1">
    <citation type="journal article" date="2021" name="BMC Biol.">
        <title>Horizontally acquired antibacterial genes associated with adaptive radiation of ladybird beetles.</title>
        <authorList>
            <person name="Li H.S."/>
            <person name="Tang X.F."/>
            <person name="Huang Y.H."/>
            <person name="Xu Z.Y."/>
            <person name="Chen M.L."/>
            <person name="Du X.Y."/>
            <person name="Qiu B.Y."/>
            <person name="Chen P.T."/>
            <person name="Zhang W."/>
            <person name="Slipinski A."/>
            <person name="Escalona H.E."/>
            <person name="Waterhouse R.M."/>
            <person name="Zwick A."/>
            <person name="Pang H."/>
        </authorList>
    </citation>
    <scope>NUCLEOTIDE SEQUENCE [LARGE SCALE GENOMIC DNA]</scope>
    <source>
        <strain evidence="4">SYSU2018</strain>
    </source>
</reference>
<dbReference type="SUPFAM" id="SSF55856">
    <property type="entry name" value="Cytochrome b5-like heme/steroid binding domain"/>
    <property type="match status" value="1"/>
</dbReference>
<evidence type="ECO:0000313" key="5">
    <source>
        <dbReference type="Proteomes" id="UP001516400"/>
    </source>
</evidence>
<feature type="domain" description="Cytochrome b5 heme-binding" evidence="3">
    <location>
        <begin position="48"/>
        <end position="140"/>
    </location>
</feature>
<evidence type="ECO:0000256" key="2">
    <source>
        <dbReference type="SAM" id="Phobius"/>
    </source>
</evidence>
<keyword evidence="2" id="KW-0472">Membrane</keyword>
<dbReference type="Proteomes" id="UP001516400">
    <property type="component" value="Unassembled WGS sequence"/>
</dbReference>
<dbReference type="PANTHER" id="PTHR10281">
    <property type="entry name" value="MEMBRANE-ASSOCIATED PROGESTERONE RECEPTOR COMPONENT-RELATED"/>
    <property type="match status" value="1"/>
</dbReference>
<protein>
    <recommendedName>
        <fullName evidence="3">Cytochrome b5 heme-binding domain-containing protein</fullName>
    </recommendedName>
</protein>
<dbReference type="InterPro" id="IPR036400">
    <property type="entry name" value="Cyt_B5-like_heme/steroid_sf"/>
</dbReference>
<evidence type="ECO:0000259" key="3">
    <source>
        <dbReference type="SMART" id="SM01117"/>
    </source>
</evidence>
<dbReference type="EMBL" id="JABFTP020000021">
    <property type="protein sequence ID" value="KAL3268184.1"/>
    <property type="molecule type" value="Genomic_DNA"/>
</dbReference>
<comment type="similarity">
    <text evidence="1">Belongs to the cytochrome b5 family. MAPR subfamily.</text>
</comment>
<dbReference type="InterPro" id="IPR050577">
    <property type="entry name" value="MAPR/NEUFC/NENF-like"/>
</dbReference>
<accession>A0ABD2MPA7</accession>
<dbReference type="Gene3D" id="3.10.120.10">
    <property type="entry name" value="Cytochrome b5-like heme/steroid binding domain"/>
    <property type="match status" value="1"/>
</dbReference>
<proteinExistence type="inferred from homology"/>
<comment type="caution">
    <text evidence="4">The sequence shown here is derived from an EMBL/GenBank/DDBJ whole genome shotgun (WGS) entry which is preliminary data.</text>
</comment>
<evidence type="ECO:0000313" key="4">
    <source>
        <dbReference type="EMBL" id="KAL3268184.1"/>
    </source>
</evidence>